<gene>
    <name evidence="1" type="ORF">HaLaN_12034</name>
</gene>
<name>A0A699ZA76_HAELA</name>
<proteinExistence type="predicted"/>
<comment type="caution">
    <text evidence="1">The sequence shown here is derived from an EMBL/GenBank/DDBJ whole genome shotgun (WGS) entry which is preliminary data.</text>
</comment>
<dbReference type="Proteomes" id="UP000485058">
    <property type="component" value="Unassembled WGS sequence"/>
</dbReference>
<protein>
    <submittedName>
        <fullName evidence="1">Uncharacterized protein</fullName>
    </submittedName>
</protein>
<evidence type="ECO:0000313" key="2">
    <source>
        <dbReference type="Proteomes" id="UP000485058"/>
    </source>
</evidence>
<dbReference type="AlphaFoldDB" id="A0A699ZA76"/>
<sequence>MPTSAQPSGVCACASASACATHIPFLALPLAQQGLVGYLHPLLAWLAWLWHGWAVSPVAQLSGTWPWADCTAADVSSSAPTGPLVFDKQTPRFPLQMPPNGNIRTLVPDIDNQDVFRALLPFHKVNTTTRCVFNNDKIYDVPNTLADKPSRDAQCDGRWPFQATWVSREKYTVV</sequence>
<accession>A0A699ZA76</accession>
<keyword evidence="2" id="KW-1185">Reference proteome</keyword>
<organism evidence="1 2">
    <name type="scientific">Haematococcus lacustris</name>
    <name type="common">Green alga</name>
    <name type="synonym">Haematococcus pluvialis</name>
    <dbReference type="NCBI Taxonomy" id="44745"/>
    <lineage>
        <taxon>Eukaryota</taxon>
        <taxon>Viridiplantae</taxon>
        <taxon>Chlorophyta</taxon>
        <taxon>core chlorophytes</taxon>
        <taxon>Chlorophyceae</taxon>
        <taxon>CS clade</taxon>
        <taxon>Chlamydomonadales</taxon>
        <taxon>Haematococcaceae</taxon>
        <taxon>Haematococcus</taxon>
    </lineage>
</organism>
<reference evidence="1 2" key="1">
    <citation type="submission" date="2020-02" db="EMBL/GenBank/DDBJ databases">
        <title>Draft genome sequence of Haematococcus lacustris strain NIES-144.</title>
        <authorList>
            <person name="Morimoto D."/>
            <person name="Nakagawa S."/>
            <person name="Yoshida T."/>
            <person name="Sawayama S."/>
        </authorList>
    </citation>
    <scope>NUCLEOTIDE SEQUENCE [LARGE SCALE GENOMIC DNA]</scope>
    <source>
        <strain evidence="1 2">NIES-144</strain>
    </source>
</reference>
<evidence type="ECO:0000313" key="1">
    <source>
        <dbReference type="EMBL" id="GFH15744.1"/>
    </source>
</evidence>
<dbReference type="EMBL" id="BLLF01000893">
    <property type="protein sequence ID" value="GFH15744.1"/>
    <property type="molecule type" value="Genomic_DNA"/>
</dbReference>